<feature type="chain" id="PRO_5023331928" description="S-adenosylmethionine decarboxylase beta chain" evidence="11">
    <location>
        <begin position="1"/>
        <end position="68"/>
    </location>
</feature>
<dbReference type="InterPro" id="IPR017716">
    <property type="entry name" value="S-AdoMet_deCOase_pro-enz"/>
</dbReference>
<keyword evidence="10 11" id="KW-0670">Pyruvate</keyword>
<dbReference type="GO" id="GO:0005829">
    <property type="term" value="C:cytosol"/>
    <property type="evidence" value="ECO:0007669"/>
    <property type="project" value="TreeGrafter"/>
</dbReference>
<keyword evidence="9 11" id="KW-0704">Schiff base</keyword>
<dbReference type="EMBL" id="LCLH01000018">
    <property type="protein sequence ID" value="KKU13557.1"/>
    <property type="molecule type" value="Genomic_DNA"/>
</dbReference>
<feature type="active site" description="Proton donor; for catalytic activity" evidence="11">
    <location>
        <position position="89"/>
    </location>
</feature>
<dbReference type="PROSITE" id="PS01330">
    <property type="entry name" value="PABS_1"/>
    <property type="match status" value="1"/>
</dbReference>
<comment type="pathway">
    <text evidence="11">Amine and polyamine biosynthesis; S-adenosylmethioninamine biosynthesis; S-adenosylmethioninamine from S-adenosyl-L-methionine: step 1/1.</text>
</comment>
<feature type="site" description="Cleavage (non-hydrolytic); by autolysis" evidence="11">
    <location>
        <begin position="68"/>
        <end position="69"/>
    </location>
</feature>
<dbReference type="InterPro" id="IPR003826">
    <property type="entry name" value="AdoMetDC_fam_prok"/>
</dbReference>
<keyword evidence="8 11" id="KW-0456">Lyase</keyword>
<keyword evidence="7 11" id="KW-0865">Zymogen</keyword>
<comment type="catalytic activity">
    <reaction evidence="11">
        <text>S-adenosyl-L-methionine + H(+) = S-adenosyl 3-(methylsulfanyl)propylamine + CO2</text>
        <dbReference type="Rhea" id="RHEA:15981"/>
        <dbReference type="ChEBI" id="CHEBI:15378"/>
        <dbReference type="ChEBI" id="CHEBI:16526"/>
        <dbReference type="ChEBI" id="CHEBI:57443"/>
        <dbReference type="ChEBI" id="CHEBI:59789"/>
        <dbReference type="EC" id="4.1.1.50"/>
    </reaction>
</comment>
<evidence type="ECO:0000256" key="12">
    <source>
        <dbReference type="PROSITE-ProRule" id="PRU00354"/>
    </source>
</evidence>
<keyword evidence="3 11" id="KW-0210">Decarboxylase</keyword>
<dbReference type="PROSITE" id="PS51006">
    <property type="entry name" value="PABS_2"/>
    <property type="match status" value="1"/>
</dbReference>
<dbReference type="InterPro" id="IPR037163">
    <property type="entry name" value="Spermidine_synt_N_sf"/>
</dbReference>
<evidence type="ECO:0000256" key="2">
    <source>
        <dbReference type="ARBA" id="ARBA00022679"/>
    </source>
</evidence>
<feature type="active site" description="Proton acceptor" evidence="12">
    <location>
        <position position="270"/>
    </location>
</feature>
<accession>A0A0G1MZM0</accession>
<gene>
    <name evidence="11" type="primary">speH</name>
    <name evidence="14" type="ORF">UX20_C0018G0003</name>
</gene>
<evidence type="ECO:0000256" key="4">
    <source>
        <dbReference type="ARBA" id="ARBA00022813"/>
    </source>
</evidence>
<comment type="function">
    <text evidence="11">Catalyzes the decarboxylation of S-adenosylmethionine to S-adenosylmethioninamine (dcAdoMet), the propylamine donor required for the synthesis of the polyamines spermine and spermidine from the diamine putrescine.</text>
</comment>
<dbReference type="UniPathway" id="UPA00331">
    <property type="reaction ID" value="UER00451"/>
</dbReference>
<dbReference type="Pfam" id="PF02675">
    <property type="entry name" value="AdoMet_dc"/>
    <property type="match status" value="1"/>
</dbReference>
<evidence type="ECO:0000256" key="7">
    <source>
        <dbReference type="ARBA" id="ARBA00023145"/>
    </source>
</evidence>
<keyword evidence="4 11" id="KW-0068">Autocatalytic cleavage</keyword>
<evidence type="ECO:0000256" key="5">
    <source>
        <dbReference type="ARBA" id="ARBA00023066"/>
    </source>
</evidence>
<dbReference type="InterPro" id="IPR030373">
    <property type="entry name" value="PABS_CS"/>
</dbReference>
<dbReference type="AlphaFoldDB" id="A0A0G1MZM0"/>
<dbReference type="SUPFAM" id="SSF53335">
    <property type="entry name" value="S-adenosyl-L-methionine-dependent methyltransferases"/>
    <property type="match status" value="1"/>
</dbReference>
<evidence type="ECO:0000256" key="10">
    <source>
        <dbReference type="ARBA" id="ARBA00023317"/>
    </source>
</evidence>
<dbReference type="Pfam" id="PF01564">
    <property type="entry name" value="Spermine_synth"/>
    <property type="match status" value="1"/>
</dbReference>
<dbReference type="Gene3D" id="3.60.90.10">
    <property type="entry name" value="S-adenosylmethionine decarboxylase"/>
    <property type="match status" value="1"/>
</dbReference>
<comment type="caution">
    <text evidence="14">The sequence shown here is derived from an EMBL/GenBank/DDBJ whole genome shotgun (WGS) entry which is preliminary data.</text>
</comment>
<dbReference type="STRING" id="1619050.UX20_C0018G0003"/>
<organism evidence="14 15">
    <name type="scientific">Candidatus Magasanikbacteria bacterium GW2011_GWC2_45_8</name>
    <dbReference type="NCBI Taxonomy" id="1619050"/>
    <lineage>
        <taxon>Bacteria</taxon>
        <taxon>Candidatus Magasanikiibacteriota</taxon>
    </lineage>
</organism>
<evidence type="ECO:0000256" key="1">
    <source>
        <dbReference type="ARBA" id="ARBA00007867"/>
    </source>
</evidence>
<protein>
    <recommendedName>
        <fullName evidence="11">S-adenosylmethionine decarboxylase proenzyme</fullName>
        <shortName evidence="11">AdoMetDC</shortName>
        <shortName evidence="11">SAMDC</shortName>
        <ecNumber evidence="11">4.1.1.50</ecNumber>
    </recommendedName>
    <component>
        <recommendedName>
            <fullName evidence="11">S-adenosylmethionine decarboxylase beta chain</fullName>
        </recommendedName>
    </component>
    <component>
        <recommendedName>
            <fullName evidence="11">S-adenosylmethionine decarboxylase alpha chain</fullName>
        </recommendedName>
    </component>
</protein>
<reference evidence="14 15" key="1">
    <citation type="journal article" date="2015" name="Nature">
        <title>rRNA introns, odd ribosomes, and small enigmatic genomes across a large radiation of phyla.</title>
        <authorList>
            <person name="Brown C.T."/>
            <person name="Hug L.A."/>
            <person name="Thomas B.C."/>
            <person name="Sharon I."/>
            <person name="Castelle C.J."/>
            <person name="Singh A."/>
            <person name="Wilkins M.J."/>
            <person name="Williams K.H."/>
            <person name="Banfield J.F."/>
        </authorList>
    </citation>
    <scope>NUCLEOTIDE SEQUENCE [LARGE SCALE GENOMIC DNA]</scope>
</reference>
<feature type="domain" description="PABS" evidence="13">
    <location>
        <begin position="125"/>
        <end position="345"/>
    </location>
</feature>
<comment type="cofactor">
    <cofactor evidence="11">
        <name>pyruvate</name>
        <dbReference type="ChEBI" id="CHEBI:15361"/>
    </cofactor>
    <text evidence="11">Binds 1 pyruvoyl group covalently per subunit.</text>
</comment>
<dbReference type="SUPFAM" id="SSF56276">
    <property type="entry name" value="S-adenosylmethionine decarboxylase"/>
    <property type="match status" value="1"/>
</dbReference>
<evidence type="ECO:0000313" key="15">
    <source>
        <dbReference type="Proteomes" id="UP000034911"/>
    </source>
</evidence>
<evidence type="ECO:0000256" key="6">
    <source>
        <dbReference type="ARBA" id="ARBA00023115"/>
    </source>
</evidence>
<feature type="modified residue" description="Pyruvic acid (Ser); by autocatalysis" evidence="11">
    <location>
        <position position="69"/>
    </location>
</feature>
<name>A0A0G1MZM0_9BACT</name>
<dbReference type="HAMAP" id="MF_00464">
    <property type="entry name" value="AdoMetDC_1"/>
    <property type="match status" value="1"/>
</dbReference>
<comment type="subunit">
    <text evidence="11">Heterotetramer of two alpha and two beta chains arranged as a dimer of alpha/beta heterodimers.</text>
</comment>
<evidence type="ECO:0000256" key="9">
    <source>
        <dbReference type="ARBA" id="ARBA00023270"/>
    </source>
</evidence>
<dbReference type="EC" id="4.1.1.50" evidence="11"/>
<dbReference type="InterPro" id="IPR030374">
    <property type="entry name" value="PABS"/>
</dbReference>
<comment type="similarity">
    <text evidence="11">Belongs to the prokaryotic AdoMetDC family. Type 1 subfamily.</text>
</comment>
<keyword evidence="11" id="KW-0949">S-adenosyl-L-methionine</keyword>
<dbReference type="Proteomes" id="UP000034911">
    <property type="component" value="Unassembled WGS sequence"/>
</dbReference>
<dbReference type="InterPro" id="IPR029063">
    <property type="entry name" value="SAM-dependent_MTases_sf"/>
</dbReference>
<evidence type="ECO:0000256" key="8">
    <source>
        <dbReference type="ARBA" id="ARBA00023239"/>
    </source>
</evidence>
<dbReference type="Gene3D" id="2.30.140.10">
    <property type="entry name" value="Spermidine synthase, tetramerisation domain"/>
    <property type="match status" value="1"/>
</dbReference>
<dbReference type="PANTHER" id="PTHR33866">
    <property type="entry name" value="S-ADENOSYLMETHIONINE DECARBOXYLASE PROENZYME"/>
    <property type="match status" value="1"/>
</dbReference>
<evidence type="ECO:0000313" key="14">
    <source>
        <dbReference type="EMBL" id="KKU13557.1"/>
    </source>
</evidence>
<evidence type="ECO:0000256" key="3">
    <source>
        <dbReference type="ARBA" id="ARBA00022793"/>
    </source>
</evidence>
<proteinExistence type="inferred from homology"/>
<dbReference type="GO" id="GO:0016740">
    <property type="term" value="F:transferase activity"/>
    <property type="evidence" value="ECO:0007669"/>
    <property type="project" value="UniProtKB-UniRule"/>
</dbReference>
<dbReference type="PANTHER" id="PTHR33866:SF2">
    <property type="entry name" value="S-ADENOSYLMETHIONINE DECARBOXYLASE PROENZYME"/>
    <property type="match status" value="1"/>
</dbReference>
<comment type="similarity">
    <text evidence="1">Belongs to the spermidine/spermine synthase family.</text>
</comment>
<dbReference type="GO" id="GO:0008295">
    <property type="term" value="P:spermidine biosynthetic process"/>
    <property type="evidence" value="ECO:0007669"/>
    <property type="project" value="UniProtKB-UniRule"/>
</dbReference>
<feature type="chain" id="PRO_5023331929" description="S-adenosylmethionine decarboxylase alpha chain" evidence="11">
    <location>
        <begin position="69"/>
        <end position="348"/>
    </location>
</feature>
<feature type="active site" description="Schiff-base intermediate with substrate; via pyruvic acid" evidence="11">
    <location>
        <position position="69"/>
    </location>
</feature>
<keyword evidence="5 11" id="KW-0745">Spermidine biosynthesis</keyword>
<comment type="PTM">
    <text evidence="11">Is synthesized initially as an inactive proenzyme. Formation of the active enzyme involves a self-maturation process in which the active site pyruvoyl group is generated from an internal serine residue via an autocatalytic post-translational modification. Two non-identical subunits are generated from the proenzyme in this reaction, and the pyruvate is formed at the N-terminus of the alpha chain, which is derived from the carboxyl end of the proenzyme. The post-translation cleavage follows an unusual pathway, termed non-hydrolytic serinolysis, in which the side chain hydroxyl group of the serine supplies its oxygen atom to form the C-terminus of the beta chain, while the remainder of the serine residue undergoes an oxidative deamination to produce ammonia and the pyruvoyl group blocking the N-terminus of the alpha chain.</text>
</comment>
<sequence length="348" mass="40031">MPELKKSFRIGREILADLRGCDPRVIDDEQLLRRLVQEAIKKTKHNLLELNSRKFTPVGVTVLGILAESHISLHTYPEIGYVGVDIFTCGKNRPEPILEYLQEKFGAKEVNWQYLRRGSMRQWKQIYFVDGYKREIEVTRILHTQQTPYQLLEVMRAKHLGVCLFSNGTLQMATADAHVYDQKMIQHMGNGKNVLIVGGGDCSILKELVKNTKLQEIYMFEQDQQVINVAKKYLGAGPALRDKRLKMFYGDALETIPFLKDKKIDYAIIDLVSLPDSKLKVLYSSLFKELSSIKVSRWATQAGHVLDKKELTAISSAAKNYYKELEVETQWYFSGGEWNFLYGEGIRK</sequence>
<keyword evidence="2 12" id="KW-0808">Transferase</keyword>
<evidence type="ECO:0000256" key="11">
    <source>
        <dbReference type="HAMAP-Rule" id="MF_00464"/>
    </source>
</evidence>
<feature type="active site" description="Proton acceptor; for processing activity" evidence="11">
    <location>
        <position position="74"/>
    </location>
</feature>
<dbReference type="NCBIfam" id="TIGR03330">
    <property type="entry name" value="SAM_DCase_Bsu"/>
    <property type="match status" value="1"/>
</dbReference>
<evidence type="ECO:0000259" key="13">
    <source>
        <dbReference type="PROSITE" id="PS51006"/>
    </source>
</evidence>
<dbReference type="InterPro" id="IPR016067">
    <property type="entry name" value="S-AdoMet_deCO2ase_core"/>
</dbReference>
<keyword evidence="6 11" id="KW-0620">Polyamine biosynthesis</keyword>
<dbReference type="Gene3D" id="3.40.50.150">
    <property type="entry name" value="Vaccinia Virus protein VP39"/>
    <property type="match status" value="1"/>
</dbReference>
<dbReference type="GO" id="GO:0004014">
    <property type="term" value="F:adenosylmethionine decarboxylase activity"/>
    <property type="evidence" value="ECO:0007669"/>
    <property type="project" value="UniProtKB-UniRule"/>
</dbReference>